<dbReference type="InterPro" id="IPR040577">
    <property type="entry name" value="Gln-synt_C"/>
</dbReference>
<organism evidence="5 6">
    <name type="scientific">Chitinivibrio alkaliphilus ACht1</name>
    <dbReference type="NCBI Taxonomy" id="1313304"/>
    <lineage>
        <taxon>Bacteria</taxon>
        <taxon>Pseudomonadati</taxon>
        <taxon>Fibrobacterota</taxon>
        <taxon>Chitinivibrionia</taxon>
        <taxon>Chitinivibrionales</taxon>
        <taxon>Chitinivibrionaceae</taxon>
        <taxon>Chitinivibrio</taxon>
    </lineage>
</organism>
<name>U7D591_9BACT</name>
<dbReference type="EMBL" id="ASJR01000019">
    <property type="protein sequence ID" value="ERP31113.1"/>
    <property type="molecule type" value="Genomic_DNA"/>
</dbReference>
<evidence type="ECO:0000259" key="4">
    <source>
        <dbReference type="PROSITE" id="PS51987"/>
    </source>
</evidence>
<proteinExistence type="inferred from homology"/>
<dbReference type="STRING" id="1313304.CALK_1993"/>
<accession>U7D591</accession>
<evidence type="ECO:0000256" key="2">
    <source>
        <dbReference type="RuleBase" id="RU000384"/>
    </source>
</evidence>
<dbReference type="PATRIC" id="fig|1313304.3.peg.1900"/>
<dbReference type="Gene3D" id="1.20.120.1560">
    <property type="match status" value="1"/>
</dbReference>
<dbReference type="PROSITE" id="PS51987">
    <property type="entry name" value="GS_CATALYTIC"/>
    <property type="match status" value="1"/>
</dbReference>
<dbReference type="InterPro" id="IPR008146">
    <property type="entry name" value="Gln_synth_cat_dom"/>
</dbReference>
<dbReference type="SUPFAM" id="SSF55931">
    <property type="entry name" value="Glutamine synthetase/guanido kinase"/>
    <property type="match status" value="1"/>
</dbReference>
<dbReference type="Pfam" id="PF00120">
    <property type="entry name" value="Gln-synt_C"/>
    <property type="match status" value="1"/>
</dbReference>
<reference evidence="5 6" key="1">
    <citation type="journal article" date="2013" name="Environ. Microbiol.">
        <title>Genome analysis of Chitinivibrio alkaliphilus gen. nov., sp. nov., a novel extremely haloalkaliphilic anaerobic chitinolytic bacterium from the candidate phylum Termite Group 3.</title>
        <authorList>
            <person name="Sorokin D.Y."/>
            <person name="Gumerov V.M."/>
            <person name="Rakitin A.L."/>
            <person name="Beletsky A.V."/>
            <person name="Damste J.S."/>
            <person name="Muyzer G."/>
            <person name="Mardanov A.V."/>
            <person name="Ravin N.V."/>
        </authorList>
    </citation>
    <scope>NUCLEOTIDE SEQUENCE [LARGE SCALE GENOMIC DNA]</scope>
    <source>
        <strain evidence="5 6">ACht1</strain>
    </source>
</reference>
<dbReference type="GO" id="GO:0006542">
    <property type="term" value="P:glutamine biosynthetic process"/>
    <property type="evidence" value="ECO:0007669"/>
    <property type="project" value="InterPro"/>
</dbReference>
<dbReference type="InterPro" id="IPR014746">
    <property type="entry name" value="Gln_synth/guanido_kin_cat_dom"/>
</dbReference>
<dbReference type="RefSeq" id="WP_022637412.1">
    <property type="nucleotide sequence ID" value="NZ_ASJR01000019.1"/>
</dbReference>
<dbReference type="PANTHER" id="PTHR42974:SF1">
    <property type="entry name" value="TYPE-3 GLUTAMINE SYNTHETASE"/>
    <property type="match status" value="1"/>
</dbReference>
<dbReference type="PROSITE" id="PS00181">
    <property type="entry name" value="GLNA_ATP"/>
    <property type="match status" value="1"/>
</dbReference>
<keyword evidence="6" id="KW-1185">Reference proteome</keyword>
<dbReference type="Pfam" id="PF12437">
    <property type="entry name" value="GSIII_N"/>
    <property type="match status" value="1"/>
</dbReference>
<dbReference type="InterPro" id="IPR027303">
    <property type="entry name" value="Gln_synth_gly_rich_site"/>
</dbReference>
<comment type="similarity">
    <text evidence="1 2">Belongs to the glutamine synthetase family.</text>
</comment>
<dbReference type="InterPro" id="IPR022147">
    <property type="entry name" value="GSIII_N"/>
</dbReference>
<dbReference type="GO" id="GO:0004356">
    <property type="term" value="F:glutamine synthetase activity"/>
    <property type="evidence" value="ECO:0007669"/>
    <property type="project" value="InterPro"/>
</dbReference>
<evidence type="ECO:0000256" key="1">
    <source>
        <dbReference type="PROSITE-ProRule" id="PRU01330"/>
    </source>
</evidence>
<dbReference type="Proteomes" id="UP000017148">
    <property type="component" value="Unassembled WGS sequence"/>
</dbReference>
<dbReference type="Pfam" id="PF18318">
    <property type="entry name" value="Gln-synt_C-ter"/>
    <property type="match status" value="1"/>
</dbReference>
<dbReference type="InterPro" id="IPR008147">
    <property type="entry name" value="Gln_synt_N"/>
</dbReference>
<evidence type="ECO:0000313" key="6">
    <source>
        <dbReference type="Proteomes" id="UP000017148"/>
    </source>
</evidence>
<dbReference type="PROSITE" id="PS51986">
    <property type="entry name" value="GS_BETA_GRASP"/>
    <property type="match status" value="1"/>
</dbReference>
<gene>
    <name evidence="5" type="ORF">CALK_1993</name>
</gene>
<evidence type="ECO:0000259" key="3">
    <source>
        <dbReference type="PROSITE" id="PS51986"/>
    </source>
</evidence>
<dbReference type="PANTHER" id="PTHR42974">
    <property type="entry name" value="GLUTAMINE SYNTHETASE"/>
    <property type="match status" value="1"/>
</dbReference>
<sequence length="713" mass="78924">MTTRSEAVRAISAEKPGDTCVSSGGFSLTDEYGTDVFNLRTMKKVLSKEVVRSLTRTIREGAPLDPAITDEVATAMKNWAVGRGATHFTHWFQPLTGATAEKHDSFIEPDDTGGVLMNFSGKNLVQGEPDASSFPSGGIRETFEARGYTAWDPSSPAFIRRDTHGATLCIPTAFCSYTGEALDKKTPLLRSMEAVSEKAKRVLSFFREVSADDVVRTTLGAEQEYFLVDKRFYYAREDLVQTGRTLFGKLSAKNQQMDDHYFGSIKSRVIDFMSELDRELWRLGIPAKTRHNEVAPAQFELAAQFEETNIAVDHNMLVMETLRSVSDRHGFVCLLNEKPFAGVNGSGKHNNWSLSYKGENLLEPGEDAHKNVQFLTFLCAIIAAVDKHADLLRIAVGSAGNDHRLGANEAPPAIISMFLGSQLTDVIEQLEREDLSSTKQGGVMNIGAEILPRLPMDATDRNRTSPFAFTGNKFEFRAVGSSHSCAGANIVLNTIVAESLDELATRMESIDRDNFEAGLQKVLADTIKYHKRIIFNGDNYSDAWVKEAEKRGLLNLKTTPEALPHLLSEKNRALFSMYNVMNERELESRHEVFTEEYTHTIDIEGKVALDISRTKILPAAIEQMGVYASTLKAVAALSRVGSKAIQKELDELGTCVDELSTANEALEAAVEKGGAKEIIAAMEAVRTSVDTLEECVDDRIWPLPKYREMLFIM</sequence>
<evidence type="ECO:0000313" key="5">
    <source>
        <dbReference type="EMBL" id="ERP31113.1"/>
    </source>
</evidence>
<comment type="caution">
    <text evidence="5">The sequence shown here is derived from an EMBL/GenBank/DDBJ whole genome shotgun (WGS) entry which is preliminary data.</text>
</comment>
<dbReference type="AlphaFoldDB" id="U7D591"/>
<dbReference type="SMART" id="SM01230">
    <property type="entry name" value="Gln-synt_C"/>
    <property type="match status" value="1"/>
</dbReference>
<feature type="domain" description="GS beta-grasp" evidence="3">
    <location>
        <begin position="86"/>
        <end position="179"/>
    </location>
</feature>
<feature type="domain" description="GS catalytic" evidence="4">
    <location>
        <begin position="184"/>
        <end position="616"/>
    </location>
</feature>
<dbReference type="InterPro" id="IPR052725">
    <property type="entry name" value="GS_Type-3"/>
</dbReference>
<dbReference type="OrthoDB" id="9807095at2"/>
<dbReference type="eggNOG" id="COG3968">
    <property type="taxonomic scope" value="Bacteria"/>
</dbReference>
<dbReference type="Gene3D" id="3.30.590.10">
    <property type="entry name" value="Glutamine synthetase/guanido kinase, catalytic domain"/>
    <property type="match status" value="1"/>
</dbReference>
<protein>
    <submittedName>
        <fullName evidence="5">Glutamine synthetase</fullName>
    </submittedName>
</protein>